<evidence type="ECO:0000313" key="9">
    <source>
        <dbReference type="EMBL" id="AZF79585.1"/>
    </source>
</evidence>
<evidence type="ECO:0000313" key="16">
    <source>
        <dbReference type="Proteomes" id="UP000269431"/>
    </source>
</evidence>
<dbReference type="AlphaFoldDB" id="A0A3G8DRX2"/>
<keyword evidence="1" id="KW-1133">Transmembrane helix</keyword>
<dbReference type="EMBL" id="CP033237">
    <property type="protein sequence ID" value="AZF74357.1"/>
    <property type="molecule type" value="Genomic_DNA"/>
</dbReference>
<evidence type="ECO:0000313" key="3">
    <source>
        <dbReference type="EMBL" id="AYN75782.1"/>
    </source>
</evidence>
<dbReference type="Proteomes" id="UP000033057">
    <property type="component" value="Chromosome"/>
</dbReference>
<evidence type="ECO:0000313" key="4">
    <source>
        <dbReference type="EMBL" id="AYP18617.1"/>
    </source>
</evidence>
<sequence>MIYLNGKEYASSYTSNGYSTISLRLYGPATINITFPQYHVYKVITISTNSDANVHEEFPTLQVSLIAIAIILIIISILKEVKSKRT</sequence>
<dbReference type="EMBL" id="CP011057">
    <property type="protein sequence ID" value="AYP18617.1"/>
    <property type="molecule type" value="Genomic_DNA"/>
</dbReference>
<evidence type="ECO:0000313" key="5">
    <source>
        <dbReference type="EMBL" id="AZF69117.1"/>
    </source>
</evidence>
<proteinExistence type="predicted"/>
<organism evidence="6 15">
    <name type="scientific">Saccharolobus solfataricus</name>
    <name type="common">Sulfolobus solfataricus</name>
    <dbReference type="NCBI Taxonomy" id="2287"/>
    <lineage>
        <taxon>Archaea</taxon>
        <taxon>Thermoproteota</taxon>
        <taxon>Thermoprotei</taxon>
        <taxon>Sulfolobales</taxon>
        <taxon>Sulfolobaceae</taxon>
        <taxon>Saccharolobus</taxon>
    </lineage>
</organism>
<keyword evidence="1" id="KW-0472">Membrane</keyword>
<dbReference type="Proteomes" id="UP000033085">
    <property type="component" value="Chromosome"/>
</dbReference>
<dbReference type="EMBL" id="CP033238">
    <property type="protein sequence ID" value="AZF76980.1"/>
    <property type="molecule type" value="Genomic_DNA"/>
</dbReference>
<dbReference type="KEGG" id="ssol:SULB_2530"/>
<evidence type="ECO:0000313" key="12">
    <source>
        <dbReference type="Proteomes" id="UP000033057"/>
    </source>
</evidence>
<dbReference type="KEGG" id="ssof:SULC_2525"/>
<evidence type="ECO:0000313" key="2">
    <source>
        <dbReference type="EMBL" id="AYN75620.1"/>
    </source>
</evidence>
<reference evidence="2" key="3">
    <citation type="submission" date="2018-10" db="EMBL/GenBank/DDBJ databases">
        <authorList>
            <person name="McCarthy S."/>
            <person name="Gradnigo J."/>
            <person name="Johnson T."/>
            <person name="Payne S."/>
            <person name="Lipzen A."/>
            <person name="Schackwitz W."/>
            <person name="Martin J."/>
            <person name="Moriyama E."/>
            <person name="Blum P."/>
        </authorList>
    </citation>
    <scope>NUCLEOTIDE SEQUENCE</scope>
    <source>
        <strain evidence="2">SARC-B</strain>
        <strain evidence="3">SARC-C</strain>
        <strain evidence="4">SULA</strain>
    </source>
</reference>
<evidence type="ECO:0000313" key="14">
    <source>
        <dbReference type="Proteomes" id="UP000033106"/>
    </source>
</evidence>
<evidence type="ECO:0000313" key="18">
    <source>
        <dbReference type="Proteomes" id="UP000273443"/>
    </source>
</evidence>
<feature type="transmembrane region" description="Helical" evidence="1">
    <location>
        <begin position="60"/>
        <end position="78"/>
    </location>
</feature>
<dbReference type="Proteomes" id="UP000275843">
    <property type="component" value="Chromosome"/>
</dbReference>
<dbReference type="Proteomes" id="UP000273194">
    <property type="component" value="Chromosome"/>
</dbReference>
<protein>
    <submittedName>
        <fullName evidence="6">Uncharacterized protein</fullName>
    </submittedName>
</protein>
<evidence type="ECO:0000313" key="15">
    <source>
        <dbReference type="Proteomes" id="UP000267993"/>
    </source>
</evidence>
<dbReference type="Proteomes" id="UP000282269">
    <property type="component" value="Chromosome"/>
</dbReference>
<dbReference type="EMBL" id="CP033239">
    <property type="protein sequence ID" value="AZF79585.1"/>
    <property type="molecule type" value="Genomic_DNA"/>
</dbReference>
<reference evidence="12 13" key="1">
    <citation type="journal article" date="2015" name="Genome Announc.">
        <title>Complete Genome Sequence of Sulfolobus solfataricus Strain 98/2 and Evolved Derivatives.</title>
        <authorList>
            <person name="McCarthy S."/>
            <person name="Gradnigo J."/>
            <person name="Johnson T."/>
            <person name="Payne S."/>
            <person name="Lipzen A."/>
            <person name="Martin J."/>
            <person name="Schackwitz W."/>
            <person name="Moriyama E."/>
            <person name="Blum P."/>
        </authorList>
    </citation>
    <scope>NUCLEOTIDE SEQUENCE [LARGE SCALE GENOMIC DNA]</scope>
    <source>
        <strain evidence="12">98/2 SULC</strain>
        <strain evidence="2">SARC-B</strain>
        <strain evidence="3">SARC-C</strain>
        <strain evidence="4 14">SULA</strain>
        <strain evidence="13">SULB</strain>
    </source>
</reference>
<evidence type="ECO:0000313" key="17">
    <source>
        <dbReference type="Proteomes" id="UP000273194"/>
    </source>
</evidence>
<evidence type="ECO:0000313" key="8">
    <source>
        <dbReference type="EMBL" id="AZF76980.1"/>
    </source>
</evidence>
<accession>A0A3G8DRX2</accession>
<evidence type="ECO:0000313" key="7">
    <source>
        <dbReference type="EMBL" id="AZF74357.1"/>
    </source>
</evidence>
<dbReference type="EMBL" id="CP011056">
    <property type="protein sequence ID" value="AYN75782.1"/>
    <property type="molecule type" value="Genomic_DNA"/>
</dbReference>
<dbReference type="Proteomes" id="UP000033106">
    <property type="component" value="Chromosome"/>
</dbReference>
<reference evidence="15 16" key="2">
    <citation type="journal article" date="2018" name="Proc. Natl. Acad. Sci. U.S.A.">
        <title>Nonmutational mechanism of inheritance in the Archaeon Sulfolobus solfataricus.</title>
        <authorList>
            <person name="Payne S."/>
            <person name="McCarthy S."/>
            <person name="Johnson T."/>
            <person name="North E."/>
            <person name="Blum P."/>
        </authorList>
    </citation>
    <scope>NUCLEOTIDE SEQUENCE [LARGE SCALE GENOMIC DNA]</scope>
    <source>
        <strain evidence="6 15">SARC-H</strain>
        <strain evidence="7 19">SARC-I</strain>
        <strain evidence="9 20">SARC-N</strain>
        <strain evidence="10 21">SARC-O</strain>
        <strain evidence="11 16">SUL120</strain>
        <strain evidence="5 17">SULG</strain>
        <strain evidence="8 18">SULM</strain>
    </source>
</reference>
<dbReference type="Proteomes" id="UP000267993">
    <property type="component" value="Chromosome"/>
</dbReference>
<evidence type="ECO:0000313" key="19">
    <source>
        <dbReference type="Proteomes" id="UP000275843"/>
    </source>
</evidence>
<dbReference type="EMBL" id="CP033240">
    <property type="protein sequence ID" value="AZF82190.1"/>
    <property type="molecule type" value="Genomic_DNA"/>
</dbReference>
<gene>
    <name evidence="4" type="ORF">SULA_2527</name>
    <name evidence="2" type="ORF">SULB_2530</name>
    <name evidence="3" type="ORF">SULC_2525</name>
    <name evidence="5" type="ORF">SULG_12825</name>
    <name evidence="6" type="ORF">SULH_12825</name>
    <name evidence="7" type="ORF">SULI_12825</name>
    <name evidence="8" type="ORF">SULM_12815</name>
    <name evidence="9" type="ORF">SULN_12805</name>
    <name evidence="10" type="ORF">SULO_12825</name>
    <name evidence="11" type="ORF">SULZ_12855</name>
</gene>
<dbReference type="EMBL" id="CP033241">
    <property type="protein sequence ID" value="AZF84782.1"/>
    <property type="molecule type" value="Genomic_DNA"/>
</dbReference>
<evidence type="ECO:0000313" key="21">
    <source>
        <dbReference type="Proteomes" id="UP000282269"/>
    </source>
</evidence>
<evidence type="ECO:0000313" key="11">
    <source>
        <dbReference type="EMBL" id="AZF84782.1"/>
    </source>
</evidence>
<evidence type="ECO:0000313" key="6">
    <source>
        <dbReference type="EMBL" id="AZF71737.1"/>
    </source>
</evidence>
<dbReference type="EMBL" id="CP011055">
    <property type="protein sequence ID" value="AYN75620.1"/>
    <property type="molecule type" value="Genomic_DNA"/>
</dbReference>
<dbReference type="KEGG" id="ssoa:SULA_2527"/>
<dbReference type="Proteomes" id="UP000269431">
    <property type="component" value="Chromosome"/>
</dbReference>
<keyword evidence="1" id="KW-0812">Transmembrane</keyword>
<dbReference type="GeneID" id="44130487"/>
<dbReference type="EMBL" id="CP033235">
    <property type="protein sequence ID" value="AZF69117.1"/>
    <property type="molecule type" value="Genomic_DNA"/>
</dbReference>
<dbReference type="Proteomes" id="UP000273443">
    <property type="component" value="Chromosome"/>
</dbReference>
<evidence type="ECO:0000256" key="1">
    <source>
        <dbReference type="SAM" id="Phobius"/>
    </source>
</evidence>
<evidence type="ECO:0000313" key="13">
    <source>
        <dbReference type="Proteomes" id="UP000033085"/>
    </source>
</evidence>
<dbReference type="RefSeq" id="WP_009990167.1">
    <property type="nucleotide sequence ID" value="NZ_CP011055.2"/>
</dbReference>
<evidence type="ECO:0000313" key="20">
    <source>
        <dbReference type="Proteomes" id="UP000278715"/>
    </source>
</evidence>
<evidence type="ECO:0000313" key="10">
    <source>
        <dbReference type="EMBL" id="AZF82190.1"/>
    </source>
</evidence>
<dbReference type="EMBL" id="CP033236">
    <property type="protein sequence ID" value="AZF71737.1"/>
    <property type="molecule type" value="Genomic_DNA"/>
</dbReference>
<dbReference type="Proteomes" id="UP000278715">
    <property type="component" value="Chromosome"/>
</dbReference>
<name>A0A3G8DRX2_SACSO</name>